<dbReference type="InterPro" id="IPR039384">
    <property type="entry name" value="HINT"/>
</dbReference>
<dbReference type="CDD" id="cd01277">
    <property type="entry name" value="HINT_subgroup"/>
    <property type="match status" value="1"/>
</dbReference>
<dbReference type="InterPro" id="IPR019808">
    <property type="entry name" value="Histidine_triad_CS"/>
</dbReference>
<dbReference type="SUPFAM" id="SSF54197">
    <property type="entry name" value="HIT-like"/>
    <property type="match status" value="1"/>
</dbReference>
<feature type="short sequence motif" description="Histidine triad motif" evidence="1">
    <location>
        <begin position="98"/>
        <end position="102"/>
    </location>
</feature>
<evidence type="ECO:0000259" key="2">
    <source>
        <dbReference type="PROSITE" id="PS51084"/>
    </source>
</evidence>
<organism evidence="3 4">
    <name type="scientific">Pyrodictium abyssi</name>
    <dbReference type="NCBI Taxonomy" id="54256"/>
    <lineage>
        <taxon>Archaea</taxon>
        <taxon>Thermoproteota</taxon>
        <taxon>Thermoprotei</taxon>
        <taxon>Desulfurococcales</taxon>
        <taxon>Pyrodictiaceae</taxon>
        <taxon>Pyrodictium</taxon>
    </lineage>
</organism>
<dbReference type="PROSITE" id="PS51084">
    <property type="entry name" value="HIT_2"/>
    <property type="match status" value="1"/>
</dbReference>
<gene>
    <name evidence="3" type="ORF">PABY_14810</name>
</gene>
<dbReference type="Pfam" id="PF01230">
    <property type="entry name" value="HIT"/>
    <property type="match status" value="1"/>
</dbReference>
<dbReference type="InterPro" id="IPR011146">
    <property type="entry name" value="HIT-like"/>
</dbReference>
<dbReference type="PANTHER" id="PTHR46648:SF1">
    <property type="entry name" value="ADENOSINE 5'-MONOPHOSPHORAMIDASE HNT1"/>
    <property type="match status" value="1"/>
</dbReference>
<dbReference type="PRINTS" id="PR00332">
    <property type="entry name" value="HISTRIAD"/>
</dbReference>
<evidence type="ECO:0000256" key="1">
    <source>
        <dbReference type="PROSITE-ProRule" id="PRU00464"/>
    </source>
</evidence>
<accession>A0ABN6ZRA7</accession>
<dbReference type="PROSITE" id="PS00892">
    <property type="entry name" value="HIT_1"/>
    <property type="match status" value="1"/>
</dbReference>
<dbReference type="PANTHER" id="PTHR46648">
    <property type="entry name" value="HIT FAMILY PROTEIN 1"/>
    <property type="match status" value="1"/>
</dbReference>
<name>A0ABN6ZRA7_9CREN</name>
<dbReference type="InterPro" id="IPR036265">
    <property type="entry name" value="HIT-like_sf"/>
</dbReference>
<dbReference type="Proteomes" id="UP001341135">
    <property type="component" value="Chromosome"/>
</dbReference>
<protein>
    <submittedName>
        <fullName evidence="3">HIT family protein</fullName>
    </submittedName>
</protein>
<reference evidence="3 4" key="1">
    <citation type="submission" date="2023-09" db="EMBL/GenBank/DDBJ databases">
        <title>Pyrofollis japonicus gen. nov. sp. nov., a novel member of the family Pyrodictiaceae isolated from the Iheya North hydrothermal field.</title>
        <authorList>
            <person name="Miyazaki U."/>
            <person name="Sanari M."/>
            <person name="Tame A."/>
            <person name="Kitajima M."/>
            <person name="Okamoto A."/>
            <person name="Sawayama S."/>
            <person name="Miyazaki J."/>
            <person name="Takai K."/>
            <person name="Nakagawa S."/>
        </authorList>
    </citation>
    <scope>NUCLEOTIDE SEQUENCE [LARGE SCALE GENOMIC DNA]</scope>
    <source>
        <strain evidence="3 4">AV2</strain>
    </source>
</reference>
<dbReference type="Gene3D" id="3.30.428.10">
    <property type="entry name" value="HIT-like"/>
    <property type="match status" value="1"/>
</dbReference>
<dbReference type="GeneID" id="89289492"/>
<proteinExistence type="predicted"/>
<dbReference type="EMBL" id="AP028907">
    <property type="protein sequence ID" value="BES81914.1"/>
    <property type="molecule type" value="Genomic_DNA"/>
</dbReference>
<keyword evidence="4" id="KW-1185">Reference proteome</keyword>
<sequence>MSGDCIFCEIVRGELPSVNIYEDDKVVAFLDIYPINPGHTLVVPKRHAEQLDQLTDEEAAALINAVKKLAPRIVKAVKAHGYNVVANNGKAAGQIIFHVHFHIVPRFEGDNCKFDCSRSKPSMEELREIGEQIRRHIEEQS</sequence>
<feature type="domain" description="HIT" evidence="2">
    <location>
        <begin position="6"/>
        <end position="113"/>
    </location>
</feature>
<dbReference type="RefSeq" id="WP_338248732.1">
    <property type="nucleotide sequence ID" value="NZ_AP028907.1"/>
</dbReference>
<dbReference type="InterPro" id="IPR001310">
    <property type="entry name" value="Histidine_triad_HIT"/>
</dbReference>
<evidence type="ECO:0000313" key="4">
    <source>
        <dbReference type="Proteomes" id="UP001341135"/>
    </source>
</evidence>
<evidence type="ECO:0000313" key="3">
    <source>
        <dbReference type="EMBL" id="BES81914.1"/>
    </source>
</evidence>